<proteinExistence type="predicted"/>
<evidence type="ECO:0000313" key="2">
    <source>
        <dbReference type="Proteomes" id="UP001144978"/>
    </source>
</evidence>
<dbReference type="Proteomes" id="UP001144978">
    <property type="component" value="Unassembled WGS sequence"/>
</dbReference>
<accession>A0ACC1MPK1</accession>
<reference evidence="1" key="1">
    <citation type="submission" date="2022-08" db="EMBL/GenBank/DDBJ databases">
        <title>Genome Sequence of Pycnoporus sanguineus.</title>
        <authorList>
            <person name="Buettner E."/>
        </authorList>
    </citation>
    <scope>NUCLEOTIDE SEQUENCE</scope>
    <source>
        <strain evidence="1">CG-C14</strain>
    </source>
</reference>
<name>A0ACC1MPK1_9APHY</name>
<protein>
    <submittedName>
        <fullName evidence="1">Uncharacterized protein</fullName>
    </submittedName>
</protein>
<gene>
    <name evidence="1" type="ORF">NUW54_g13127</name>
</gene>
<keyword evidence="2" id="KW-1185">Reference proteome</keyword>
<evidence type="ECO:0000313" key="1">
    <source>
        <dbReference type="EMBL" id="KAJ2968740.1"/>
    </source>
</evidence>
<dbReference type="EMBL" id="JANSHE010005933">
    <property type="protein sequence ID" value="KAJ2968740.1"/>
    <property type="molecule type" value="Genomic_DNA"/>
</dbReference>
<comment type="caution">
    <text evidence="1">The sequence shown here is derived from an EMBL/GenBank/DDBJ whole genome shotgun (WGS) entry which is preliminary data.</text>
</comment>
<organism evidence="1 2">
    <name type="scientific">Trametes sanguinea</name>
    <dbReference type="NCBI Taxonomy" id="158606"/>
    <lineage>
        <taxon>Eukaryota</taxon>
        <taxon>Fungi</taxon>
        <taxon>Dikarya</taxon>
        <taxon>Basidiomycota</taxon>
        <taxon>Agaricomycotina</taxon>
        <taxon>Agaricomycetes</taxon>
        <taxon>Polyporales</taxon>
        <taxon>Polyporaceae</taxon>
        <taxon>Trametes</taxon>
    </lineage>
</organism>
<sequence>MGMLTDRLGTVWFQHYRKENFHDESLPPGKWTKRESKQNWRLIYLQSIPNRPPPMVPPSGYSSPRSGDRTPREIREDKWKEEAEAAVKPSKIEMRAMYKELGGRKARDKGKLGGMSGMRDKGEQTLDVSSTLVTNVYGTGLFVDVMRNGTAVIERSGEIEIDPPIVNEVSSSSDLGPGWLVHIHHPAPSVFEFAQPFLRQATGAVKPTTPIGPNQHLISSAYLSPLAQEQMSELHKDDVASQAMDVRHEADLDARMPSLVSGTTCQSGESTPSIRTLQEKLSVRTIRSVGKLPASESQESAGSMSSGGCNGPRELPHEPSFEVDQVGDIRAVDSGWLDDDVEVWT</sequence>